<dbReference type="EMBL" id="FZNY01000001">
    <property type="protein sequence ID" value="SNR37512.1"/>
    <property type="molecule type" value="Genomic_DNA"/>
</dbReference>
<keyword evidence="3" id="KW-1185">Reference proteome</keyword>
<reference evidence="2 3" key="1">
    <citation type="submission" date="2017-06" db="EMBL/GenBank/DDBJ databases">
        <authorList>
            <person name="Kim H.J."/>
            <person name="Triplett B.A."/>
        </authorList>
    </citation>
    <scope>NUCLEOTIDE SEQUENCE [LARGE SCALE GENOMIC DNA]</scope>
    <source>
        <strain evidence="2 3">DSM 25597</strain>
    </source>
</reference>
<evidence type="ECO:0000256" key="1">
    <source>
        <dbReference type="SAM" id="Phobius"/>
    </source>
</evidence>
<organism evidence="2 3">
    <name type="scientific">Dokdonia pacifica</name>
    <dbReference type="NCBI Taxonomy" id="1627892"/>
    <lineage>
        <taxon>Bacteria</taxon>
        <taxon>Pseudomonadati</taxon>
        <taxon>Bacteroidota</taxon>
        <taxon>Flavobacteriia</taxon>
        <taxon>Flavobacteriales</taxon>
        <taxon>Flavobacteriaceae</taxon>
        <taxon>Dokdonia</taxon>
    </lineage>
</organism>
<dbReference type="Proteomes" id="UP000198379">
    <property type="component" value="Unassembled WGS sequence"/>
</dbReference>
<keyword evidence="1" id="KW-0812">Transmembrane</keyword>
<keyword evidence="1" id="KW-1133">Transmembrane helix</keyword>
<proteinExistence type="predicted"/>
<accession>A0A238VT53</accession>
<dbReference type="OrthoDB" id="1448035at2"/>
<dbReference type="AlphaFoldDB" id="A0A238VT53"/>
<keyword evidence="1" id="KW-0472">Membrane</keyword>
<name>A0A238VT53_9FLAO</name>
<evidence type="ECO:0000313" key="3">
    <source>
        <dbReference type="Proteomes" id="UP000198379"/>
    </source>
</evidence>
<sequence length="170" mass="18897">MDAFLTYLENHDKGIMMLILLSVIFVIILRWLFQIFGVGKYSNRKAAKAQNNSITFILTRSLVNIVDDFRHFLALLIVILFVGLIIAAMWSGDNFDDRMEAMQLVIASLGGLLGSIIGYYYGESAARNKLNQNGVITSGSEEITNEAGAPTAEEEIVEPHIVEPLVDEDE</sequence>
<dbReference type="RefSeq" id="WP_089369688.1">
    <property type="nucleotide sequence ID" value="NZ_BMEP01000002.1"/>
</dbReference>
<feature type="transmembrane region" description="Helical" evidence="1">
    <location>
        <begin position="15"/>
        <end position="33"/>
    </location>
</feature>
<gene>
    <name evidence="2" type="ORF">SAMN06265376_101331</name>
</gene>
<feature type="transmembrane region" description="Helical" evidence="1">
    <location>
        <begin position="72"/>
        <end position="90"/>
    </location>
</feature>
<feature type="transmembrane region" description="Helical" evidence="1">
    <location>
        <begin position="102"/>
        <end position="122"/>
    </location>
</feature>
<protein>
    <submittedName>
        <fullName evidence="2">Uncharacterized protein</fullName>
    </submittedName>
</protein>
<evidence type="ECO:0000313" key="2">
    <source>
        <dbReference type="EMBL" id="SNR37512.1"/>
    </source>
</evidence>